<dbReference type="AlphaFoldDB" id="A0A4Y1ZIM1"/>
<dbReference type="Proteomes" id="UP000319716">
    <property type="component" value="Unassembled WGS sequence"/>
</dbReference>
<gene>
    <name evidence="1" type="ORF">NBRC111894_4328</name>
</gene>
<dbReference type="RefSeq" id="WP_262393538.1">
    <property type="nucleotide sequence ID" value="NZ_BEXB01000061.1"/>
</dbReference>
<evidence type="ECO:0000313" key="1">
    <source>
        <dbReference type="EMBL" id="GAY78774.1"/>
    </source>
</evidence>
<accession>A0A4Y1ZIM1</accession>
<name>A0A4Y1ZIM1_9BACL</name>
<sequence length="139" mass="15955">MYKSYAIEIPKGSKFHFASEEVELMNSILDFEPIYKYAIGKNNECFNAKVYANDEGKPLLGYLVHYSIEDCRAGIDGSNTQMKEIYLLPEGRFVKFYTLMEDNLVEDGQHNRLNRILLVDQGLTDGEIEAIFDHLSGKF</sequence>
<comment type="caution">
    <text evidence="1">The sequence shown here is derived from an EMBL/GenBank/DDBJ whole genome shotgun (WGS) entry which is preliminary data.</text>
</comment>
<proteinExistence type="predicted"/>
<dbReference type="EMBL" id="BEXB01000061">
    <property type="protein sequence ID" value="GAY78774.1"/>
    <property type="molecule type" value="Genomic_DNA"/>
</dbReference>
<reference evidence="1 2" key="1">
    <citation type="submission" date="2017-11" db="EMBL/GenBank/DDBJ databases">
        <title>Draft Genome Sequence of Sporolactobacillus inulinus NBRC 111894 Isolated from Koso, a Japanese Sugar-Vegetable Fermented Beverage.</title>
        <authorList>
            <person name="Chiou T.Y."/>
            <person name="Oshima K."/>
            <person name="Suda W."/>
            <person name="Hattori M."/>
            <person name="Takahashi T."/>
        </authorList>
    </citation>
    <scope>NUCLEOTIDE SEQUENCE [LARGE SCALE GENOMIC DNA]</scope>
    <source>
        <strain evidence="1 2">NBRC111894</strain>
    </source>
</reference>
<protein>
    <submittedName>
        <fullName evidence="1">Uncharacterized protein</fullName>
    </submittedName>
</protein>
<evidence type="ECO:0000313" key="2">
    <source>
        <dbReference type="Proteomes" id="UP000319716"/>
    </source>
</evidence>
<organism evidence="1 2">
    <name type="scientific">Sporolactobacillus inulinus</name>
    <dbReference type="NCBI Taxonomy" id="2078"/>
    <lineage>
        <taxon>Bacteria</taxon>
        <taxon>Bacillati</taxon>
        <taxon>Bacillota</taxon>
        <taxon>Bacilli</taxon>
        <taxon>Bacillales</taxon>
        <taxon>Sporolactobacillaceae</taxon>
        <taxon>Sporolactobacillus</taxon>
    </lineage>
</organism>